<evidence type="ECO:0000313" key="9">
    <source>
        <dbReference type="Proteomes" id="UP001594288"/>
    </source>
</evidence>
<evidence type="ECO:0000256" key="1">
    <source>
        <dbReference type="ARBA" id="ARBA00008165"/>
    </source>
</evidence>
<dbReference type="Pfam" id="PF01380">
    <property type="entry name" value="SIS"/>
    <property type="match status" value="1"/>
</dbReference>
<dbReference type="Pfam" id="PF00571">
    <property type="entry name" value="CBS"/>
    <property type="match status" value="2"/>
</dbReference>
<dbReference type="InterPro" id="IPR046348">
    <property type="entry name" value="SIS_dom_sf"/>
</dbReference>
<dbReference type="Gene3D" id="3.40.50.10490">
    <property type="entry name" value="Glucose-6-phosphate isomerase like protein, domain 1"/>
    <property type="match status" value="1"/>
</dbReference>
<dbReference type="CDD" id="cd05014">
    <property type="entry name" value="SIS_Kpsf"/>
    <property type="match status" value="1"/>
</dbReference>
<name>A0ABV6YN64_UNCEI</name>
<dbReference type="NCBIfam" id="TIGR00393">
    <property type="entry name" value="kpsF"/>
    <property type="match status" value="1"/>
</dbReference>
<sequence length="348" mass="37077">MAGTKLDEDRENRRPIRQKVDVLETARSVIRIEAQEIARLEDRLGEEFIEAVEIIVSCVERGGKVIVTGVGKSGLAGTKLAATMNSTGTSAFFMHPVDAVHGDLGMVRARDVVIAISKSGSSEELAALMPTFRRLGTKIISLTGRVKSELAAESDVVLDVSVTQEACPLGLAPTASTAAALAMGDALAIAVFVVRGLRPEDFAFHHPGGSLGKRLLLKVRDIMHSGNDVPLVEENATMRDALVEIVEKGLGVTGVVDSEGRLTGIITDGDIKRILVSHPEVPDIRDIKVGSVMTPHPRTIASEALVASAIQKMEADPGRLITSLMIVDQNNLPIGIIHMHDCLRTGIA</sequence>
<dbReference type="CDD" id="cd04604">
    <property type="entry name" value="CBS_pair_SIS_assoc"/>
    <property type="match status" value="1"/>
</dbReference>
<dbReference type="InterPro" id="IPR000644">
    <property type="entry name" value="CBS_dom"/>
</dbReference>
<dbReference type="PIRSF" id="PIRSF004692">
    <property type="entry name" value="KdsD_KpsF"/>
    <property type="match status" value="1"/>
</dbReference>
<dbReference type="EMBL" id="JBHPEI010000003">
    <property type="protein sequence ID" value="MFC1799362.1"/>
    <property type="molecule type" value="Genomic_DNA"/>
</dbReference>
<proteinExistence type="inferred from homology"/>
<comment type="caution">
    <text evidence="8">The sequence shown here is derived from an EMBL/GenBank/DDBJ whole genome shotgun (WGS) entry which is preliminary data.</text>
</comment>
<keyword evidence="3 5" id="KW-0129">CBS domain</keyword>
<organism evidence="8 9">
    <name type="scientific">Eiseniibacteriota bacterium</name>
    <dbReference type="NCBI Taxonomy" id="2212470"/>
    <lineage>
        <taxon>Bacteria</taxon>
        <taxon>Candidatus Eiseniibacteriota</taxon>
    </lineage>
</organism>
<dbReference type="SUPFAM" id="SSF53697">
    <property type="entry name" value="SIS domain"/>
    <property type="match status" value="1"/>
</dbReference>
<dbReference type="InterPro" id="IPR050986">
    <property type="entry name" value="GutQ/KpsF_isomerases"/>
</dbReference>
<evidence type="ECO:0000259" key="7">
    <source>
        <dbReference type="PROSITE" id="PS51464"/>
    </source>
</evidence>
<evidence type="ECO:0000256" key="2">
    <source>
        <dbReference type="ARBA" id="ARBA00022737"/>
    </source>
</evidence>
<accession>A0ABV6YN64</accession>
<gene>
    <name evidence="8" type="ORF">ACFL2Z_00410</name>
</gene>
<evidence type="ECO:0000256" key="3">
    <source>
        <dbReference type="ARBA" id="ARBA00023122"/>
    </source>
</evidence>
<dbReference type="PROSITE" id="PS51464">
    <property type="entry name" value="SIS"/>
    <property type="match status" value="1"/>
</dbReference>
<reference evidence="8 9" key="1">
    <citation type="submission" date="2024-09" db="EMBL/GenBank/DDBJ databases">
        <authorList>
            <person name="D'Angelo T."/>
        </authorList>
    </citation>
    <scope>NUCLEOTIDE SEQUENCE [LARGE SCALE GENOMIC DNA]</scope>
    <source>
        <strain evidence="8">SAG AM-311-F02</strain>
    </source>
</reference>
<dbReference type="Proteomes" id="UP001594288">
    <property type="component" value="Unassembled WGS sequence"/>
</dbReference>
<protein>
    <submittedName>
        <fullName evidence="8">SIS domain-containing protein</fullName>
    </submittedName>
</protein>
<dbReference type="Gene3D" id="3.10.580.10">
    <property type="entry name" value="CBS-domain"/>
    <property type="match status" value="1"/>
</dbReference>
<dbReference type="PANTHER" id="PTHR42745:SF1">
    <property type="entry name" value="ARABINOSE 5-PHOSPHATE ISOMERASE KDSD"/>
    <property type="match status" value="1"/>
</dbReference>
<feature type="domain" description="SIS" evidence="7">
    <location>
        <begin position="55"/>
        <end position="197"/>
    </location>
</feature>
<dbReference type="PROSITE" id="PS51371">
    <property type="entry name" value="CBS"/>
    <property type="match status" value="2"/>
</dbReference>
<dbReference type="InterPro" id="IPR046342">
    <property type="entry name" value="CBS_dom_sf"/>
</dbReference>
<feature type="domain" description="CBS" evidence="6">
    <location>
        <begin position="223"/>
        <end position="284"/>
    </location>
</feature>
<feature type="domain" description="CBS" evidence="6">
    <location>
        <begin position="293"/>
        <end position="348"/>
    </location>
</feature>
<dbReference type="InterPro" id="IPR004800">
    <property type="entry name" value="KdsD/KpsF-type"/>
</dbReference>
<evidence type="ECO:0000256" key="5">
    <source>
        <dbReference type="PROSITE-ProRule" id="PRU00703"/>
    </source>
</evidence>
<dbReference type="InterPro" id="IPR001347">
    <property type="entry name" value="SIS_dom"/>
</dbReference>
<evidence type="ECO:0000313" key="8">
    <source>
        <dbReference type="EMBL" id="MFC1799362.1"/>
    </source>
</evidence>
<dbReference type="SMART" id="SM00116">
    <property type="entry name" value="CBS"/>
    <property type="match status" value="1"/>
</dbReference>
<keyword evidence="2" id="KW-0677">Repeat</keyword>
<evidence type="ECO:0000259" key="6">
    <source>
        <dbReference type="PROSITE" id="PS51371"/>
    </source>
</evidence>
<evidence type="ECO:0000256" key="4">
    <source>
        <dbReference type="PIRNR" id="PIRNR004692"/>
    </source>
</evidence>
<keyword evidence="9" id="KW-1185">Reference proteome</keyword>
<comment type="similarity">
    <text evidence="1 4">Belongs to the SIS family. GutQ/KpsF subfamily.</text>
</comment>
<dbReference type="InterPro" id="IPR035474">
    <property type="entry name" value="SIS_Kpsf"/>
</dbReference>
<dbReference type="PANTHER" id="PTHR42745">
    <property type="match status" value="1"/>
</dbReference>